<evidence type="ECO:0000313" key="1">
    <source>
        <dbReference type="EMBL" id="KAH7986168.1"/>
    </source>
</evidence>
<sequence>MPLSSHLQDWACKDGHENQQAFQPKSNARWHYAAPLPQNYAHLHVSLTTTFATIEADQCFAISALPSRADSSPPGRHHSVVAANLQDLPPPHPVRWVHPVNSPFRLTVADSARAQAYLCITSLTVSGTTFTVHLYAPPPEDALRGILSYAFDDFKDEAILEDLQASNPTLSIVGAAVRARLLTFWSPSTNPRYSGGFSSMVSTFVLFLSTTR</sequence>
<organism evidence="1 2">
    <name type="scientific">Rhipicephalus sanguineus</name>
    <name type="common">Brown dog tick</name>
    <name type="synonym">Ixodes sanguineus</name>
    <dbReference type="NCBI Taxonomy" id="34632"/>
    <lineage>
        <taxon>Eukaryota</taxon>
        <taxon>Metazoa</taxon>
        <taxon>Ecdysozoa</taxon>
        <taxon>Arthropoda</taxon>
        <taxon>Chelicerata</taxon>
        <taxon>Arachnida</taxon>
        <taxon>Acari</taxon>
        <taxon>Parasitiformes</taxon>
        <taxon>Ixodida</taxon>
        <taxon>Ixodoidea</taxon>
        <taxon>Ixodidae</taxon>
        <taxon>Rhipicephalinae</taxon>
        <taxon>Rhipicephalus</taxon>
        <taxon>Rhipicephalus</taxon>
    </lineage>
</organism>
<proteinExistence type="predicted"/>
<protein>
    <submittedName>
        <fullName evidence="1">Uncharacterized protein</fullName>
    </submittedName>
</protein>
<name>A0A9D4YRM4_RHISA</name>
<dbReference type="AlphaFoldDB" id="A0A9D4YRM4"/>
<dbReference type="EMBL" id="JABSTV010000562">
    <property type="protein sequence ID" value="KAH7986168.1"/>
    <property type="molecule type" value="Genomic_DNA"/>
</dbReference>
<dbReference type="Proteomes" id="UP000821837">
    <property type="component" value="Unassembled WGS sequence"/>
</dbReference>
<comment type="caution">
    <text evidence="1">The sequence shown here is derived from an EMBL/GenBank/DDBJ whole genome shotgun (WGS) entry which is preliminary data.</text>
</comment>
<keyword evidence="2" id="KW-1185">Reference proteome</keyword>
<gene>
    <name evidence="1" type="ORF">HPB52_025160</name>
</gene>
<evidence type="ECO:0000313" key="2">
    <source>
        <dbReference type="Proteomes" id="UP000821837"/>
    </source>
</evidence>
<accession>A0A9D4YRM4</accession>
<reference evidence="1" key="1">
    <citation type="journal article" date="2020" name="Cell">
        <title>Large-Scale Comparative Analyses of Tick Genomes Elucidate Their Genetic Diversity and Vector Capacities.</title>
        <authorList>
            <consortium name="Tick Genome and Microbiome Consortium (TIGMIC)"/>
            <person name="Jia N."/>
            <person name="Wang J."/>
            <person name="Shi W."/>
            <person name="Du L."/>
            <person name="Sun Y."/>
            <person name="Zhan W."/>
            <person name="Jiang J.F."/>
            <person name="Wang Q."/>
            <person name="Zhang B."/>
            <person name="Ji P."/>
            <person name="Bell-Sakyi L."/>
            <person name="Cui X.M."/>
            <person name="Yuan T.T."/>
            <person name="Jiang B.G."/>
            <person name="Yang W.F."/>
            <person name="Lam T.T."/>
            <person name="Chang Q.C."/>
            <person name="Ding S.J."/>
            <person name="Wang X.J."/>
            <person name="Zhu J.G."/>
            <person name="Ruan X.D."/>
            <person name="Zhao L."/>
            <person name="Wei J.T."/>
            <person name="Ye R.Z."/>
            <person name="Que T.C."/>
            <person name="Du C.H."/>
            <person name="Zhou Y.H."/>
            <person name="Cheng J.X."/>
            <person name="Dai P.F."/>
            <person name="Guo W.B."/>
            <person name="Han X.H."/>
            <person name="Huang E.J."/>
            <person name="Li L.F."/>
            <person name="Wei W."/>
            <person name="Gao Y.C."/>
            <person name="Liu J.Z."/>
            <person name="Shao H.Z."/>
            <person name="Wang X."/>
            <person name="Wang C.C."/>
            <person name="Yang T.C."/>
            <person name="Huo Q.B."/>
            <person name="Li W."/>
            <person name="Chen H.Y."/>
            <person name="Chen S.E."/>
            <person name="Zhou L.G."/>
            <person name="Ni X.B."/>
            <person name="Tian J.H."/>
            <person name="Sheng Y."/>
            <person name="Liu T."/>
            <person name="Pan Y.S."/>
            <person name="Xia L.Y."/>
            <person name="Li J."/>
            <person name="Zhao F."/>
            <person name="Cao W.C."/>
        </authorList>
    </citation>
    <scope>NUCLEOTIDE SEQUENCE</scope>
    <source>
        <strain evidence="1">Rsan-2018</strain>
    </source>
</reference>
<reference evidence="1" key="2">
    <citation type="submission" date="2021-09" db="EMBL/GenBank/DDBJ databases">
        <authorList>
            <person name="Jia N."/>
            <person name="Wang J."/>
            <person name="Shi W."/>
            <person name="Du L."/>
            <person name="Sun Y."/>
            <person name="Zhan W."/>
            <person name="Jiang J."/>
            <person name="Wang Q."/>
            <person name="Zhang B."/>
            <person name="Ji P."/>
            <person name="Sakyi L.B."/>
            <person name="Cui X."/>
            <person name="Yuan T."/>
            <person name="Jiang B."/>
            <person name="Yang W."/>
            <person name="Lam T.T.-Y."/>
            <person name="Chang Q."/>
            <person name="Ding S."/>
            <person name="Wang X."/>
            <person name="Zhu J."/>
            <person name="Ruan X."/>
            <person name="Zhao L."/>
            <person name="Wei J."/>
            <person name="Que T."/>
            <person name="Du C."/>
            <person name="Cheng J."/>
            <person name="Dai P."/>
            <person name="Han X."/>
            <person name="Huang E."/>
            <person name="Gao Y."/>
            <person name="Liu J."/>
            <person name="Shao H."/>
            <person name="Ye R."/>
            <person name="Li L."/>
            <person name="Wei W."/>
            <person name="Wang X."/>
            <person name="Wang C."/>
            <person name="Huo Q."/>
            <person name="Li W."/>
            <person name="Guo W."/>
            <person name="Chen H."/>
            <person name="Chen S."/>
            <person name="Zhou L."/>
            <person name="Zhou L."/>
            <person name="Ni X."/>
            <person name="Tian J."/>
            <person name="Zhou Y."/>
            <person name="Sheng Y."/>
            <person name="Liu T."/>
            <person name="Pan Y."/>
            <person name="Xia L."/>
            <person name="Li J."/>
            <person name="Zhao F."/>
            <person name="Cao W."/>
        </authorList>
    </citation>
    <scope>NUCLEOTIDE SEQUENCE</scope>
    <source>
        <strain evidence="1">Rsan-2018</strain>
        <tissue evidence="1">Larvae</tissue>
    </source>
</reference>